<feature type="compositionally biased region" description="Gly residues" evidence="1">
    <location>
        <begin position="74"/>
        <end position="88"/>
    </location>
</feature>
<feature type="region of interest" description="Disordered" evidence="1">
    <location>
        <begin position="1"/>
        <end position="40"/>
    </location>
</feature>
<dbReference type="EMBL" id="ML121577">
    <property type="protein sequence ID" value="RPB20137.1"/>
    <property type="molecule type" value="Genomic_DNA"/>
</dbReference>
<evidence type="ECO:0000256" key="1">
    <source>
        <dbReference type="SAM" id="MobiDB-lite"/>
    </source>
</evidence>
<dbReference type="InParanoid" id="A0A3N4LB70"/>
<keyword evidence="3" id="KW-1185">Reference proteome</keyword>
<protein>
    <submittedName>
        <fullName evidence="2">Uncharacterized protein</fullName>
    </submittedName>
</protein>
<accession>A0A3N4LB70</accession>
<evidence type="ECO:0000313" key="2">
    <source>
        <dbReference type="EMBL" id="RPB20137.1"/>
    </source>
</evidence>
<sequence>MGSIGAGKGIMRPQGTRMSKKVVTVEEVEEDDEEEEEVPKNIKNKSRKIVAFEENSKEEEEEAPAYIKTKSGKGYVGGAKGIVGGQGSGRSKRMVKMSAVKIIRVQWEEEDEDEEEVADEESQEEEEVEEKEVEEDEVEEEESSVGSTKCGENYWGQWREGTEEGHAKTGEGSKKGITRATDSERIDQ</sequence>
<name>A0A3N4LB70_9PEZI</name>
<feature type="compositionally biased region" description="Acidic residues" evidence="1">
    <location>
        <begin position="108"/>
        <end position="143"/>
    </location>
</feature>
<feature type="compositionally biased region" description="Acidic residues" evidence="1">
    <location>
        <begin position="26"/>
        <end position="37"/>
    </location>
</feature>
<reference evidence="2 3" key="1">
    <citation type="journal article" date="2018" name="Nat. Ecol. Evol.">
        <title>Pezizomycetes genomes reveal the molecular basis of ectomycorrhizal truffle lifestyle.</title>
        <authorList>
            <person name="Murat C."/>
            <person name="Payen T."/>
            <person name="Noel B."/>
            <person name="Kuo A."/>
            <person name="Morin E."/>
            <person name="Chen J."/>
            <person name="Kohler A."/>
            <person name="Krizsan K."/>
            <person name="Balestrini R."/>
            <person name="Da Silva C."/>
            <person name="Montanini B."/>
            <person name="Hainaut M."/>
            <person name="Levati E."/>
            <person name="Barry K.W."/>
            <person name="Belfiori B."/>
            <person name="Cichocki N."/>
            <person name="Clum A."/>
            <person name="Dockter R.B."/>
            <person name="Fauchery L."/>
            <person name="Guy J."/>
            <person name="Iotti M."/>
            <person name="Le Tacon F."/>
            <person name="Lindquist E.A."/>
            <person name="Lipzen A."/>
            <person name="Malagnac F."/>
            <person name="Mello A."/>
            <person name="Molinier V."/>
            <person name="Miyauchi S."/>
            <person name="Poulain J."/>
            <person name="Riccioni C."/>
            <person name="Rubini A."/>
            <person name="Sitrit Y."/>
            <person name="Splivallo R."/>
            <person name="Traeger S."/>
            <person name="Wang M."/>
            <person name="Zifcakova L."/>
            <person name="Wipf D."/>
            <person name="Zambonelli A."/>
            <person name="Paolocci F."/>
            <person name="Nowrousian M."/>
            <person name="Ottonello S."/>
            <person name="Baldrian P."/>
            <person name="Spatafora J.W."/>
            <person name="Henrissat B."/>
            <person name="Nagy L.G."/>
            <person name="Aury J.M."/>
            <person name="Wincker P."/>
            <person name="Grigoriev I.V."/>
            <person name="Bonfante P."/>
            <person name="Martin F.M."/>
        </authorList>
    </citation>
    <scope>NUCLEOTIDE SEQUENCE [LARGE SCALE GENOMIC DNA]</scope>
    <source>
        <strain evidence="2 3">ATCC MYA-4762</strain>
    </source>
</reference>
<evidence type="ECO:0000313" key="3">
    <source>
        <dbReference type="Proteomes" id="UP000267821"/>
    </source>
</evidence>
<dbReference type="Proteomes" id="UP000267821">
    <property type="component" value="Unassembled WGS sequence"/>
</dbReference>
<gene>
    <name evidence="2" type="ORF">L211DRAFT_852633</name>
</gene>
<feature type="region of interest" description="Disordered" evidence="1">
    <location>
        <begin position="107"/>
        <end position="188"/>
    </location>
</feature>
<organism evidence="2 3">
    <name type="scientific">Terfezia boudieri ATCC MYA-4762</name>
    <dbReference type="NCBI Taxonomy" id="1051890"/>
    <lineage>
        <taxon>Eukaryota</taxon>
        <taxon>Fungi</taxon>
        <taxon>Dikarya</taxon>
        <taxon>Ascomycota</taxon>
        <taxon>Pezizomycotina</taxon>
        <taxon>Pezizomycetes</taxon>
        <taxon>Pezizales</taxon>
        <taxon>Pezizaceae</taxon>
        <taxon>Terfezia</taxon>
    </lineage>
</organism>
<feature type="region of interest" description="Disordered" evidence="1">
    <location>
        <begin position="71"/>
        <end position="94"/>
    </location>
</feature>
<feature type="compositionally biased region" description="Basic and acidic residues" evidence="1">
    <location>
        <begin position="160"/>
        <end position="174"/>
    </location>
</feature>
<proteinExistence type="predicted"/>
<dbReference type="AlphaFoldDB" id="A0A3N4LB70"/>